<evidence type="ECO:0000256" key="1">
    <source>
        <dbReference type="SAM" id="MobiDB-lite"/>
    </source>
</evidence>
<gene>
    <name evidence="2" type="ORF">SEMRO_264_G102640.1</name>
</gene>
<proteinExistence type="predicted"/>
<accession>A0A9N8DSV6</accession>
<name>A0A9N8DSV6_9STRA</name>
<evidence type="ECO:0000313" key="3">
    <source>
        <dbReference type="Proteomes" id="UP001153069"/>
    </source>
</evidence>
<feature type="compositionally biased region" description="Polar residues" evidence="1">
    <location>
        <begin position="284"/>
        <end position="298"/>
    </location>
</feature>
<organism evidence="2 3">
    <name type="scientific">Seminavis robusta</name>
    <dbReference type="NCBI Taxonomy" id="568900"/>
    <lineage>
        <taxon>Eukaryota</taxon>
        <taxon>Sar</taxon>
        <taxon>Stramenopiles</taxon>
        <taxon>Ochrophyta</taxon>
        <taxon>Bacillariophyta</taxon>
        <taxon>Bacillariophyceae</taxon>
        <taxon>Bacillariophycidae</taxon>
        <taxon>Naviculales</taxon>
        <taxon>Naviculaceae</taxon>
        <taxon>Seminavis</taxon>
    </lineage>
</organism>
<evidence type="ECO:0000313" key="2">
    <source>
        <dbReference type="EMBL" id="CAB9506369.1"/>
    </source>
</evidence>
<dbReference type="AlphaFoldDB" id="A0A9N8DSV6"/>
<dbReference type="EMBL" id="CAICTM010000263">
    <property type="protein sequence ID" value="CAB9506369.1"/>
    <property type="molecule type" value="Genomic_DNA"/>
</dbReference>
<comment type="caution">
    <text evidence="2">The sequence shown here is derived from an EMBL/GenBank/DDBJ whole genome shotgun (WGS) entry which is preliminary data.</text>
</comment>
<sequence>MLFHTTTRIKKVHIDWDTIDAATSGWAVRQMIDQAKSKLEDIEGGPPITLFSIGHLDSEPQPEAIRSLLLPMKNLIRLDLFFGEPQTVSHELCKALCDLIKQGKLQEVALMGPTAAAGTLLPLLDAADKSNTMTRLRLEDLGNEAEVEIYQDEMLRILDHNTQLEAALICDEIVNASAFTDSVKAATARINNEWCWRQFEGSRKQRLIDCKALLNMCGRGKAKAEGTQLEDIVCMISPDTLVDKIQFLNFEGEAKQELITILQHGLLRQQPATWLPLRKEAKSARSNNESGASSTGETRGTRKRKATGPPDGHGDHGASSSR</sequence>
<feature type="region of interest" description="Disordered" evidence="1">
    <location>
        <begin position="279"/>
        <end position="322"/>
    </location>
</feature>
<dbReference type="Proteomes" id="UP001153069">
    <property type="component" value="Unassembled WGS sequence"/>
</dbReference>
<protein>
    <submittedName>
        <fullName evidence="2">Uncharacterized protein</fullName>
    </submittedName>
</protein>
<keyword evidence="3" id="KW-1185">Reference proteome</keyword>
<reference evidence="2" key="1">
    <citation type="submission" date="2020-06" db="EMBL/GenBank/DDBJ databases">
        <authorList>
            <consortium name="Plant Systems Biology data submission"/>
        </authorList>
    </citation>
    <scope>NUCLEOTIDE SEQUENCE</scope>
    <source>
        <strain evidence="2">D6</strain>
    </source>
</reference>